<keyword evidence="2 3" id="KW-0802">TPR repeat</keyword>
<dbReference type="Pfam" id="PF13174">
    <property type="entry name" value="TPR_6"/>
    <property type="match status" value="1"/>
</dbReference>
<sequence length="445" mass="50646">MKITKPYTWLRPALLAVPVVAVQVAVSQIQADLGYAPLSSAQAQEQQADQRETRKTPALRNKVYERLAEAQAAAEAQDLNTAAKILDEMLAGRRDNELNSYELANVYNLYAFIHYSREDYPKALQAYENVIKQPDIPLAMEINTRYTVAQLYFVQEQWQKGIDALNKWFAMTETPNANAYVLLAQGYYQMKDYDKSLLNVNKAISMYREDGKIPKEQWLNLARFLYFDKGDVNNAVAVLEELLTHYPKKDYWVQLSHMYGEQKKETDQLSAMETAYVQGMLDKGTELVTMAYLYLNGEVPWKAAQVLDKGLKADRVEDNSKNNEILGNALRQAQEVEKAIPAMEKAAAKSDDGELYARLGNIYLDGEQYDEAIDAINKGLQRGGVKRPDTARLVLGMAYFEKKQYAKARDAFQAAGKDKRSAQFAEQWIQYMDSELDRQKKLAEG</sequence>
<dbReference type="InterPro" id="IPR019734">
    <property type="entry name" value="TPR_rpt"/>
</dbReference>
<name>A0A5C8ZY29_9GAMM</name>
<evidence type="ECO:0000256" key="4">
    <source>
        <dbReference type="SAM" id="SignalP"/>
    </source>
</evidence>
<keyword evidence="4" id="KW-0732">Signal</keyword>
<dbReference type="InterPro" id="IPR051012">
    <property type="entry name" value="CellSynth/LPSAsmb/PSIAsmb"/>
</dbReference>
<dbReference type="SUPFAM" id="SSF48452">
    <property type="entry name" value="TPR-like"/>
    <property type="match status" value="2"/>
</dbReference>
<evidence type="ECO:0000256" key="2">
    <source>
        <dbReference type="ARBA" id="ARBA00022803"/>
    </source>
</evidence>
<organism evidence="5 6">
    <name type="scientific">Parahaliea aestuarii</name>
    <dbReference type="NCBI Taxonomy" id="1852021"/>
    <lineage>
        <taxon>Bacteria</taxon>
        <taxon>Pseudomonadati</taxon>
        <taxon>Pseudomonadota</taxon>
        <taxon>Gammaproteobacteria</taxon>
        <taxon>Cellvibrionales</taxon>
        <taxon>Halieaceae</taxon>
        <taxon>Parahaliea</taxon>
    </lineage>
</organism>
<dbReference type="OrthoDB" id="5574348at2"/>
<proteinExistence type="predicted"/>
<keyword evidence="1" id="KW-0677">Repeat</keyword>
<dbReference type="Pfam" id="PF13432">
    <property type="entry name" value="TPR_16"/>
    <property type="match status" value="1"/>
</dbReference>
<keyword evidence="6" id="KW-1185">Reference proteome</keyword>
<gene>
    <name evidence="5" type="ORF">FVW59_09355</name>
</gene>
<feature type="repeat" description="TPR" evidence="3">
    <location>
        <begin position="177"/>
        <end position="210"/>
    </location>
</feature>
<dbReference type="Gene3D" id="1.25.40.10">
    <property type="entry name" value="Tetratricopeptide repeat domain"/>
    <property type="match status" value="2"/>
</dbReference>
<evidence type="ECO:0000313" key="6">
    <source>
        <dbReference type="Proteomes" id="UP000321933"/>
    </source>
</evidence>
<dbReference type="Proteomes" id="UP000321933">
    <property type="component" value="Unassembled WGS sequence"/>
</dbReference>
<evidence type="ECO:0000256" key="3">
    <source>
        <dbReference type="PROSITE-ProRule" id="PRU00339"/>
    </source>
</evidence>
<evidence type="ECO:0000256" key="1">
    <source>
        <dbReference type="ARBA" id="ARBA00022737"/>
    </source>
</evidence>
<dbReference type="RefSeq" id="WP_148063977.1">
    <property type="nucleotide sequence ID" value="NZ_VRYZ01000003.1"/>
</dbReference>
<feature type="signal peptide" evidence="4">
    <location>
        <begin position="1"/>
        <end position="21"/>
    </location>
</feature>
<dbReference type="PROSITE" id="PS50005">
    <property type="entry name" value="TPR"/>
    <property type="match status" value="2"/>
</dbReference>
<dbReference type="AlphaFoldDB" id="A0A5C8ZY29"/>
<feature type="chain" id="PRO_5023052593" evidence="4">
    <location>
        <begin position="22"/>
        <end position="445"/>
    </location>
</feature>
<dbReference type="SMART" id="SM00028">
    <property type="entry name" value="TPR"/>
    <property type="match status" value="5"/>
</dbReference>
<dbReference type="PANTHER" id="PTHR45586">
    <property type="entry name" value="TPR REPEAT-CONTAINING PROTEIN PA4667"/>
    <property type="match status" value="1"/>
</dbReference>
<dbReference type="Pfam" id="PF13181">
    <property type="entry name" value="TPR_8"/>
    <property type="match status" value="1"/>
</dbReference>
<reference evidence="5 6" key="1">
    <citation type="submission" date="2019-08" db="EMBL/GenBank/DDBJ databases">
        <title>Parahaliea maris sp. nov., isolated from the surface seawater.</title>
        <authorList>
            <person name="Liu Y."/>
        </authorList>
    </citation>
    <scope>NUCLEOTIDE SEQUENCE [LARGE SCALE GENOMIC DNA]</scope>
    <source>
        <strain evidence="5 6">S2-26</strain>
    </source>
</reference>
<dbReference type="InterPro" id="IPR011990">
    <property type="entry name" value="TPR-like_helical_dom_sf"/>
</dbReference>
<feature type="repeat" description="TPR" evidence="3">
    <location>
        <begin position="353"/>
        <end position="386"/>
    </location>
</feature>
<dbReference type="PANTHER" id="PTHR45586:SF14">
    <property type="entry name" value="TETRATRICOPEPTIDE TPR_2 REPEAT PROTEIN"/>
    <property type="match status" value="1"/>
</dbReference>
<evidence type="ECO:0000313" key="5">
    <source>
        <dbReference type="EMBL" id="TXS92604.1"/>
    </source>
</evidence>
<protein>
    <submittedName>
        <fullName evidence="5">Tetratricopeptide repeat protein</fullName>
    </submittedName>
</protein>
<dbReference type="EMBL" id="VRYZ01000003">
    <property type="protein sequence ID" value="TXS92604.1"/>
    <property type="molecule type" value="Genomic_DNA"/>
</dbReference>
<accession>A0A5C8ZY29</accession>
<comment type="caution">
    <text evidence="5">The sequence shown here is derived from an EMBL/GenBank/DDBJ whole genome shotgun (WGS) entry which is preliminary data.</text>
</comment>